<evidence type="ECO:0000256" key="4">
    <source>
        <dbReference type="ARBA" id="ARBA00022989"/>
    </source>
</evidence>
<sequence>MTSSPSRKAAVEDAVVIVGLIMVQLIGAASIVFLSPFLSLGIKPLFLVTFGSLSTFALVCPFAIALEKTRWPARLSPTLMVQFVLLALGGVTTFQALLLLGVKKTSPAIASAMPNLAPGVIFVVAACLRFEKFEIKCFYSRAKVIGTLVCLGGAVVLSFLQSPSPSPVKSSSRPAFPSFGDQHLAQAINEDWLIGCLCLLGAVLVVSFTTVLQAVTMVHFEAPLTLCAITSLLGAILTAAVQIVTEGRIDIGSPGALSIASIVAIAITGGTTSSACVAFQMWAVKRKGPVLVSMFSPVQTVCSGILSAIVLGQVIKVGSLVAMMFMFSGLYIVLWAKSKEGEDEGSKIADFDEDLEKPLIS</sequence>
<feature type="transmembrane region" description="Helical" evidence="6">
    <location>
        <begin position="192"/>
        <end position="212"/>
    </location>
</feature>
<feature type="transmembrane region" description="Helical" evidence="6">
    <location>
        <begin position="142"/>
        <end position="160"/>
    </location>
</feature>
<feature type="transmembrane region" description="Helical" evidence="6">
    <location>
        <begin position="317"/>
        <end position="336"/>
    </location>
</feature>
<evidence type="ECO:0000256" key="2">
    <source>
        <dbReference type="ARBA" id="ARBA00007635"/>
    </source>
</evidence>
<dbReference type="Pfam" id="PF00892">
    <property type="entry name" value="EamA"/>
    <property type="match status" value="1"/>
</dbReference>
<protein>
    <recommendedName>
        <fullName evidence="6">WAT1-related protein</fullName>
    </recommendedName>
</protein>
<evidence type="ECO:0000313" key="9">
    <source>
        <dbReference type="Proteomes" id="UP001327560"/>
    </source>
</evidence>
<feature type="domain" description="EamA" evidence="7">
    <location>
        <begin position="194"/>
        <end position="334"/>
    </location>
</feature>
<feature type="transmembrane region" description="Helical" evidence="6">
    <location>
        <begin position="108"/>
        <end position="130"/>
    </location>
</feature>
<keyword evidence="9" id="KW-1185">Reference proteome</keyword>
<keyword evidence="5 6" id="KW-0472">Membrane</keyword>
<dbReference type="AlphaFoldDB" id="A0AAQ3KJR9"/>
<organism evidence="8 9">
    <name type="scientific">Canna indica</name>
    <name type="common">Indian-shot</name>
    <dbReference type="NCBI Taxonomy" id="4628"/>
    <lineage>
        <taxon>Eukaryota</taxon>
        <taxon>Viridiplantae</taxon>
        <taxon>Streptophyta</taxon>
        <taxon>Embryophyta</taxon>
        <taxon>Tracheophyta</taxon>
        <taxon>Spermatophyta</taxon>
        <taxon>Magnoliopsida</taxon>
        <taxon>Liliopsida</taxon>
        <taxon>Zingiberales</taxon>
        <taxon>Cannaceae</taxon>
        <taxon>Canna</taxon>
    </lineage>
</organism>
<dbReference type="Proteomes" id="UP001327560">
    <property type="component" value="Chromosome 6"/>
</dbReference>
<dbReference type="InterPro" id="IPR030184">
    <property type="entry name" value="WAT1-related"/>
</dbReference>
<evidence type="ECO:0000256" key="5">
    <source>
        <dbReference type="ARBA" id="ARBA00023136"/>
    </source>
</evidence>
<feature type="transmembrane region" description="Helical" evidence="6">
    <location>
        <begin position="44"/>
        <end position="66"/>
    </location>
</feature>
<reference evidence="8 9" key="1">
    <citation type="submission" date="2023-10" db="EMBL/GenBank/DDBJ databases">
        <title>Chromosome-scale genome assembly provides insights into flower coloration mechanisms of Canna indica.</title>
        <authorList>
            <person name="Li C."/>
        </authorList>
    </citation>
    <scope>NUCLEOTIDE SEQUENCE [LARGE SCALE GENOMIC DNA]</scope>
    <source>
        <tissue evidence="8">Flower</tissue>
    </source>
</reference>
<dbReference type="GO" id="GO:0022857">
    <property type="term" value="F:transmembrane transporter activity"/>
    <property type="evidence" value="ECO:0007669"/>
    <property type="project" value="InterPro"/>
</dbReference>
<comment type="subcellular location">
    <subcellularLocation>
        <location evidence="1 6">Membrane</location>
        <topology evidence="1 6">Multi-pass membrane protein</topology>
    </subcellularLocation>
</comment>
<evidence type="ECO:0000256" key="6">
    <source>
        <dbReference type="RuleBase" id="RU363077"/>
    </source>
</evidence>
<accession>A0AAQ3KJR9</accession>
<feature type="transmembrane region" description="Helical" evidence="6">
    <location>
        <begin position="256"/>
        <end position="279"/>
    </location>
</feature>
<name>A0AAQ3KJR9_9LILI</name>
<dbReference type="PANTHER" id="PTHR31218">
    <property type="entry name" value="WAT1-RELATED PROTEIN"/>
    <property type="match status" value="1"/>
</dbReference>
<feature type="transmembrane region" description="Helical" evidence="6">
    <location>
        <begin position="291"/>
        <end position="311"/>
    </location>
</feature>
<evidence type="ECO:0000259" key="7">
    <source>
        <dbReference type="Pfam" id="PF00892"/>
    </source>
</evidence>
<feature type="transmembrane region" description="Helical" evidence="6">
    <location>
        <begin position="78"/>
        <end position="102"/>
    </location>
</feature>
<evidence type="ECO:0000313" key="8">
    <source>
        <dbReference type="EMBL" id="WOL10188.1"/>
    </source>
</evidence>
<keyword evidence="4 6" id="KW-1133">Transmembrane helix</keyword>
<comment type="similarity">
    <text evidence="2 6">Belongs to the drug/metabolite transporter (DMT) superfamily. Plant drug/metabolite exporter (P-DME) (TC 2.A.7.4) family.</text>
</comment>
<proteinExistence type="inferred from homology"/>
<feature type="transmembrane region" description="Helical" evidence="6">
    <location>
        <begin position="14"/>
        <end position="38"/>
    </location>
</feature>
<keyword evidence="3 6" id="KW-0812">Transmembrane</keyword>
<feature type="transmembrane region" description="Helical" evidence="6">
    <location>
        <begin position="224"/>
        <end position="244"/>
    </location>
</feature>
<evidence type="ECO:0000256" key="3">
    <source>
        <dbReference type="ARBA" id="ARBA00022692"/>
    </source>
</evidence>
<evidence type="ECO:0000256" key="1">
    <source>
        <dbReference type="ARBA" id="ARBA00004141"/>
    </source>
</evidence>
<dbReference type="EMBL" id="CP136895">
    <property type="protein sequence ID" value="WOL10188.1"/>
    <property type="molecule type" value="Genomic_DNA"/>
</dbReference>
<gene>
    <name evidence="8" type="ORF">Cni_G18942</name>
</gene>
<dbReference type="GO" id="GO:0016020">
    <property type="term" value="C:membrane"/>
    <property type="evidence" value="ECO:0007669"/>
    <property type="project" value="UniProtKB-SubCell"/>
</dbReference>
<dbReference type="InterPro" id="IPR000620">
    <property type="entry name" value="EamA_dom"/>
</dbReference>